<dbReference type="PANTHER" id="PTHR13696:SF52">
    <property type="entry name" value="PARA FAMILY PROTEIN CT_582"/>
    <property type="match status" value="1"/>
</dbReference>
<dbReference type="InterPro" id="IPR050678">
    <property type="entry name" value="DNA_Partitioning_ATPase"/>
</dbReference>
<dbReference type="SUPFAM" id="SSF52540">
    <property type="entry name" value="P-loop containing nucleoside triphosphate hydrolases"/>
    <property type="match status" value="1"/>
</dbReference>
<proteinExistence type="predicted"/>
<dbReference type="Proteomes" id="UP001193389">
    <property type="component" value="Chromosome"/>
</dbReference>
<dbReference type="Pfam" id="PF01656">
    <property type="entry name" value="CbiA"/>
    <property type="match status" value="1"/>
</dbReference>
<dbReference type="Gene3D" id="3.40.50.300">
    <property type="entry name" value="P-loop containing nucleotide triphosphate hydrolases"/>
    <property type="match status" value="1"/>
</dbReference>
<name>A0A5K7S3S1_9BACT</name>
<evidence type="ECO:0000259" key="1">
    <source>
        <dbReference type="Pfam" id="PF01656"/>
    </source>
</evidence>
<dbReference type="EMBL" id="AP018694">
    <property type="protein sequence ID" value="BBE16125.1"/>
    <property type="molecule type" value="Genomic_DNA"/>
</dbReference>
<evidence type="ECO:0000313" key="3">
    <source>
        <dbReference type="Proteomes" id="UP001193389"/>
    </source>
</evidence>
<dbReference type="CDD" id="cd02042">
    <property type="entry name" value="ParAB_family"/>
    <property type="match status" value="1"/>
</dbReference>
<accession>A0A5K7S3S1</accession>
<dbReference type="RefSeq" id="WP_318349224.1">
    <property type="nucleotide sequence ID" value="NZ_AP018694.1"/>
</dbReference>
<dbReference type="AlphaFoldDB" id="A0A5K7S3S1"/>
<reference evidence="2" key="1">
    <citation type="journal article" date="2020" name="Int. J. Syst. Evol. Microbiol.">
        <title>Aquipluma nitroreducens gen. nov. sp. nov., a novel facultatively anaerobic bacterium isolated from a freshwater lake.</title>
        <authorList>
            <person name="Watanabe M."/>
            <person name="Kojima H."/>
            <person name="Fukui M."/>
        </authorList>
    </citation>
    <scope>NUCLEOTIDE SEQUENCE</scope>
    <source>
        <strain evidence="2">MeG22</strain>
    </source>
</reference>
<feature type="domain" description="CobQ/CobB/MinD/ParA nucleotide binding" evidence="1">
    <location>
        <begin position="8"/>
        <end position="217"/>
    </location>
</feature>
<dbReference type="PANTHER" id="PTHR13696">
    <property type="entry name" value="P-LOOP CONTAINING NUCLEOSIDE TRIPHOSPHATE HYDROLASE"/>
    <property type="match status" value="1"/>
</dbReference>
<dbReference type="KEGG" id="anf:AQPE_0262"/>
<gene>
    <name evidence="2" type="ORF">AQPE_0262</name>
</gene>
<organism evidence="2 3">
    <name type="scientific">Aquipluma nitroreducens</name>
    <dbReference type="NCBI Taxonomy" id="2010828"/>
    <lineage>
        <taxon>Bacteria</taxon>
        <taxon>Pseudomonadati</taxon>
        <taxon>Bacteroidota</taxon>
        <taxon>Bacteroidia</taxon>
        <taxon>Marinilabiliales</taxon>
        <taxon>Prolixibacteraceae</taxon>
        <taxon>Aquipluma</taxon>
    </lineage>
</organism>
<sequence length="259" mass="29517">MKKETLFIAFSTQKGGMGKTALTVLMASQLHYTKGYHIGIVDCDYPQHSIGEMRKRDTDLVMKDEYFKLQAYRQFSTLGIKAYPIKECTADKAIDMAEELMQTSDKDFDIIFFDLPGTLNSPGVILTLASMDYVFTPVSADRVVLESTLQYATMLNDNLIVPQKGNLKGLYLFWNMVDGREKTPLYKAYEKVIAELRLNMLKTILPDSKRFRREVSDQRKSVFRSTLLPADKTLLKGSNIEELANEICQTIKLENHGNQ</sequence>
<protein>
    <submittedName>
        <fullName evidence="2">Conjugative transposon protein TraA</fullName>
    </submittedName>
</protein>
<dbReference type="InterPro" id="IPR002586">
    <property type="entry name" value="CobQ/CobB/MinD/ParA_Nub-bd_dom"/>
</dbReference>
<dbReference type="InterPro" id="IPR027417">
    <property type="entry name" value="P-loop_NTPase"/>
</dbReference>
<evidence type="ECO:0000313" key="2">
    <source>
        <dbReference type="EMBL" id="BBE16125.1"/>
    </source>
</evidence>
<keyword evidence="3" id="KW-1185">Reference proteome</keyword>